<evidence type="ECO:0000313" key="2">
    <source>
        <dbReference type="Proteomes" id="UP001595848"/>
    </source>
</evidence>
<protein>
    <submittedName>
        <fullName evidence="1">Thioredoxin family protein</fullName>
    </submittedName>
</protein>
<dbReference type="Proteomes" id="UP001595848">
    <property type="component" value="Unassembled WGS sequence"/>
</dbReference>
<dbReference type="RefSeq" id="WP_217964531.1">
    <property type="nucleotide sequence ID" value="NZ_JAHTBN010000003.1"/>
</dbReference>
<dbReference type="InterPro" id="IPR010893">
    <property type="entry name" value="NiFe-hyd_mat_HyaE"/>
</dbReference>
<proteinExistence type="predicted"/>
<name>A0ABV8NVR1_9BURK</name>
<sequence length="128" mass="13928">MRPVDSASFDALVADAPGDELRCVFMWGNDCYNCNVFKNTALMLQDRIQALGLAWYQANVYQDEALGRRFGLHGVPAFVFYRGGKRLGRISGWPGLPQFSAAVQRLRDPAAAPPVASTAAQAERAPPG</sequence>
<accession>A0ABV8NVR1</accession>
<gene>
    <name evidence="1" type="ORF">ACFOY1_06170</name>
</gene>
<dbReference type="CDD" id="cd02947">
    <property type="entry name" value="TRX_family"/>
    <property type="match status" value="1"/>
</dbReference>
<comment type="caution">
    <text evidence="1">The sequence shown here is derived from an EMBL/GenBank/DDBJ whole genome shotgun (WGS) entry which is preliminary data.</text>
</comment>
<reference evidence="2" key="1">
    <citation type="journal article" date="2019" name="Int. J. Syst. Evol. Microbiol.">
        <title>The Global Catalogue of Microorganisms (GCM) 10K type strain sequencing project: providing services to taxonomists for standard genome sequencing and annotation.</title>
        <authorList>
            <consortium name="The Broad Institute Genomics Platform"/>
            <consortium name="The Broad Institute Genome Sequencing Center for Infectious Disease"/>
            <person name="Wu L."/>
            <person name="Ma J."/>
        </authorList>
    </citation>
    <scope>NUCLEOTIDE SEQUENCE [LARGE SCALE GENOMIC DNA]</scope>
    <source>
        <strain evidence="2">LMG 24813</strain>
    </source>
</reference>
<keyword evidence="2" id="KW-1185">Reference proteome</keyword>
<dbReference type="Pfam" id="PF07449">
    <property type="entry name" value="HyaE"/>
    <property type="match status" value="1"/>
</dbReference>
<dbReference type="EMBL" id="JBHSBV010000002">
    <property type="protein sequence ID" value="MFC4200534.1"/>
    <property type="molecule type" value="Genomic_DNA"/>
</dbReference>
<evidence type="ECO:0000313" key="1">
    <source>
        <dbReference type="EMBL" id="MFC4200534.1"/>
    </source>
</evidence>
<organism evidence="1 2">
    <name type="scientific">Candidimonas humi</name>
    <dbReference type="NCBI Taxonomy" id="683355"/>
    <lineage>
        <taxon>Bacteria</taxon>
        <taxon>Pseudomonadati</taxon>
        <taxon>Pseudomonadota</taxon>
        <taxon>Betaproteobacteria</taxon>
        <taxon>Burkholderiales</taxon>
        <taxon>Alcaligenaceae</taxon>
        <taxon>Candidimonas</taxon>
    </lineage>
</organism>